<comment type="caution">
    <text evidence="1">The sequence shown here is derived from an EMBL/GenBank/DDBJ whole genome shotgun (WGS) entry which is preliminary data.</text>
</comment>
<reference evidence="1" key="1">
    <citation type="submission" date="2022-01" db="EMBL/GenBank/DDBJ databases">
        <authorList>
            <person name="Jo J.-H."/>
            <person name="Im W.-T."/>
        </authorList>
    </citation>
    <scope>NUCLEOTIDE SEQUENCE</scope>
    <source>
        <strain evidence="1">NA20</strain>
    </source>
</reference>
<dbReference type="Gene3D" id="2.60.40.10">
    <property type="entry name" value="Immunoglobulins"/>
    <property type="match status" value="1"/>
</dbReference>
<protein>
    <submittedName>
        <fullName evidence="1">Uncharacterized protein</fullName>
    </submittedName>
</protein>
<sequence>MRSSVLTYAIFASSLLITGISCEKEDDSYDVGTEHGVPIDDVIKFQAVGPMEPEADSVSPCTITVKIDSRASAANRVVKFFTSLGTFTNGDTVQTITANSDGVVRANLISDSPGNAKIRVSVMDRYARDTMVNFRPAMPDDMLVSPDKYEADTAASFQLTSRLFRDPQRGKPSDPIKVLFTVVPLDTTINLMYPAFTFSDGQSATIALTNPFKVTGRFNITAKAGAATGDSISRTVMIRIN</sequence>
<name>A0ABS9KX05_9BACT</name>
<dbReference type="RefSeq" id="WP_237875309.1">
    <property type="nucleotide sequence ID" value="NZ_JAKLTR010000015.1"/>
</dbReference>
<dbReference type="EMBL" id="JAKLTR010000015">
    <property type="protein sequence ID" value="MCG2616772.1"/>
    <property type="molecule type" value="Genomic_DNA"/>
</dbReference>
<gene>
    <name evidence="1" type="ORF">LZZ85_20905</name>
</gene>
<organism evidence="1 2">
    <name type="scientific">Terrimonas ginsenosidimutans</name>
    <dbReference type="NCBI Taxonomy" id="2908004"/>
    <lineage>
        <taxon>Bacteria</taxon>
        <taxon>Pseudomonadati</taxon>
        <taxon>Bacteroidota</taxon>
        <taxon>Chitinophagia</taxon>
        <taxon>Chitinophagales</taxon>
        <taxon>Chitinophagaceae</taxon>
        <taxon>Terrimonas</taxon>
    </lineage>
</organism>
<proteinExistence type="predicted"/>
<evidence type="ECO:0000313" key="2">
    <source>
        <dbReference type="Proteomes" id="UP001165367"/>
    </source>
</evidence>
<dbReference type="PROSITE" id="PS51257">
    <property type="entry name" value="PROKAR_LIPOPROTEIN"/>
    <property type="match status" value="1"/>
</dbReference>
<evidence type="ECO:0000313" key="1">
    <source>
        <dbReference type="EMBL" id="MCG2616772.1"/>
    </source>
</evidence>
<keyword evidence="2" id="KW-1185">Reference proteome</keyword>
<dbReference type="InterPro" id="IPR013783">
    <property type="entry name" value="Ig-like_fold"/>
</dbReference>
<dbReference type="Proteomes" id="UP001165367">
    <property type="component" value="Unassembled WGS sequence"/>
</dbReference>
<accession>A0ABS9KX05</accession>